<reference evidence="2" key="1">
    <citation type="submission" date="2018-02" db="EMBL/GenBank/DDBJ databases">
        <authorList>
            <person name="Hausmann B."/>
        </authorList>
    </citation>
    <scope>NUCLEOTIDE SEQUENCE [LARGE SCALE GENOMIC DNA]</scope>
    <source>
        <strain evidence="2">Peat soil MAG SbF1</strain>
    </source>
</reference>
<dbReference type="AlphaFoldDB" id="A0A2U3KUJ6"/>
<protein>
    <submittedName>
        <fullName evidence="1">Uncharacterized protein</fullName>
    </submittedName>
</protein>
<accession>A0A2U3KUJ6</accession>
<gene>
    <name evidence="1" type="ORF">SBF1_2820007</name>
</gene>
<dbReference type="EMBL" id="OMOF01000204">
    <property type="protein sequence ID" value="SPF43336.1"/>
    <property type="molecule type" value="Genomic_DNA"/>
</dbReference>
<sequence>MIWIFLIKGEGKWDAQVTIGYDPKTGRPKYKMVLCKSQPAAKRTQKELLRESEEGIDLQGQANAGKLDYYMDESIQEKRYRVNHLGKQPSADQHSYHS</sequence>
<name>A0A2U3KUJ6_9FIRM</name>
<evidence type="ECO:0000313" key="1">
    <source>
        <dbReference type="EMBL" id="SPF43336.1"/>
    </source>
</evidence>
<organism evidence="1 2">
    <name type="scientific">Candidatus Desulfosporosinus infrequens</name>
    <dbReference type="NCBI Taxonomy" id="2043169"/>
    <lineage>
        <taxon>Bacteria</taxon>
        <taxon>Bacillati</taxon>
        <taxon>Bacillota</taxon>
        <taxon>Clostridia</taxon>
        <taxon>Eubacteriales</taxon>
        <taxon>Desulfitobacteriaceae</taxon>
        <taxon>Desulfosporosinus</taxon>
    </lineage>
</organism>
<evidence type="ECO:0000313" key="2">
    <source>
        <dbReference type="Proteomes" id="UP000238916"/>
    </source>
</evidence>
<dbReference type="Proteomes" id="UP000238916">
    <property type="component" value="Unassembled WGS sequence"/>
</dbReference>
<proteinExistence type="predicted"/>